<evidence type="ECO:0000256" key="2">
    <source>
        <dbReference type="ARBA" id="ARBA00023015"/>
    </source>
</evidence>
<dbReference type="FunFam" id="1.10.10.10:FF:000001">
    <property type="entry name" value="LysR family transcriptional regulator"/>
    <property type="match status" value="1"/>
</dbReference>
<dbReference type="SUPFAM" id="SSF46785">
    <property type="entry name" value="Winged helix' DNA-binding domain"/>
    <property type="match status" value="1"/>
</dbReference>
<dbReference type="InterPro" id="IPR050176">
    <property type="entry name" value="LTTR"/>
</dbReference>
<dbReference type="InterPro" id="IPR036388">
    <property type="entry name" value="WH-like_DNA-bd_sf"/>
</dbReference>
<evidence type="ECO:0000313" key="8">
    <source>
        <dbReference type="Proteomes" id="UP000824151"/>
    </source>
</evidence>
<dbReference type="Gene3D" id="1.10.10.10">
    <property type="entry name" value="Winged helix-like DNA-binding domain superfamily/Winged helix DNA-binding domain"/>
    <property type="match status" value="1"/>
</dbReference>
<dbReference type="GO" id="GO:0003677">
    <property type="term" value="F:DNA binding"/>
    <property type="evidence" value="ECO:0007669"/>
    <property type="project" value="UniProtKB-KW"/>
</dbReference>
<dbReference type="InterPro" id="IPR005119">
    <property type="entry name" value="LysR_subst-bd"/>
</dbReference>
<evidence type="ECO:0000256" key="3">
    <source>
        <dbReference type="ARBA" id="ARBA00023125"/>
    </source>
</evidence>
<dbReference type="SUPFAM" id="SSF53850">
    <property type="entry name" value="Periplasmic binding protein-like II"/>
    <property type="match status" value="1"/>
</dbReference>
<dbReference type="GO" id="GO:0003700">
    <property type="term" value="F:DNA-binding transcription factor activity"/>
    <property type="evidence" value="ECO:0007669"/>
    <property type="project" value="InterPro"/>
</dbReference>
<dbReference type="Gene3D" id="3.40.190.10">
    <property type="entry name" value="Periplasmic binding protein-like II"/>
    <property type="match status" value="2"/>
</dbReference>
<dbReference type="PROSITE" id="PS50931">
    <property type="entry name" value="HTH_LYSR"/>
    <property type="match status" value="1"/>
</dbReference>
<dbReference type="InterPro" id="IPR036390">
    <property type="entry name" value="WH_DNA-bd_sf"/>
</dbReference>
<name>A0A9D1S2T1_9MICC</name>
<reference evidence="7" key="1">
    <citation type="journal article" date="2021" name="PeerJ">
        <title>Extensive microbial diversity within the chicken gut microbiome revealed by metagenomics and culture.</title>
        <authorList>
            <person name="Gilroy R."/>
            <person name="Ravi A."/>
            <person name="Getino M."/>
            <person name="Pursley I."/>
            <person name="Horton D.L."/>
            <person name="Alikhan N.F."/>
            <person name="Baker D."/>
            <person name="Gharbi K."/>
            <person name="Hall N."/>
            <person name="Watson M."/>
            <person name="Adriaenssens E.M."/>
            <person name="Foster-Nyarko E."/>
            <person name="Jarju S."/>
            <person name="Secka A."/>
            <person name="Antonio M."/>
            <person name="Oren A."/>
            <person name="Chaudhuri R.R."/>
            <person name="La Ragione R."/>
            <person name="Hildebrand F."/>
            <person name="Pallen M.J."/>
        </authorList>
    </citation>
    <scope>NUCLEOTIDE SEQUENCE</scope>
    <source>
        <strain evidence="7">ChiHejej3B27-3195</strain>
    </source>
</reference>
<evidence type="ECO:0000313" key="7">
    <source>
        <dbReference type="EMBL" id="HIW98931.1"/>
    </source>
</evidence>
<feature type="domain" description="HTH lysR-type" evidence="6">
    <location>
        <begin position="5"/>
        <end position="62"/>
    </location>
</feature>
<dbReference type="PANTHER" id="PTHR30579:SF7">
    <property type="entry name" value="HTH-TYPE TRANSCRIPTIONAL REGULATOR LRHA-RELATED"/>
    <property type="match status" value="1"/>
</dbReference>
<protein>
    <submittedName>
        <fullName evidence="7">LysR family transcriptional regulator</fullName>
    </submittedName>
</protein>
<evidence type="ECO:0000256" key="4">
    <source>
        <dbReference type="ARBA" id="ARBA00023163"/>
    </source>
</evidence>
<dbReference type="InterPro" id="IPR000847">
    <property type="entry name" value="LysR_HTH_N"/>
</dbReference>
<sequence>MADDLQIPLLRSFVAIADTGGFYRAASARGISQSTVSQHVRQLERALDMELVRKDGRRTKFTPAGERLLGEARRILAVHDDVQTRLTDIVSKPVISIGSTETAAEELLPEILASVKAAFPDRQVQFHIERSTRMSELLDRGSIDIALMLGFDGETPGAVVGRLPLKWYSSTTRAPSPSPDGHAKLRLVAYTEPCGMRQRALRALHDAGNDVEIVAESGNLEGVIAGARAGLGLAVLPSAGGAPYGLAEHSEFPHLGEIGVHLAVRRGGVEGSIVSTVLGALRRFFPSSAEIDVADVVAVAASAETGGPSPSAAPSAQPDSGVTSSTQRGRRRRDEPSIRELAEQERWSVVTI</sequence>
<dbReference type="Pfam" id="PF00126">
    <property type="entry name" value="HTH_1"/>
    <property type="match status" value="1"/>
</dbReference>
<reference evidence="7" key="2">
    <citation type="submission" date="2021-04" db="EMBL/GenBank/DDBJ databases">
        <authorList>
            <person name="Gilroy R."/>
        </authorList>
    </citation>
    <scope>NUCLEOTIDE SEQUENCE</scope>
    <source>
        <strain evidence="7">ChiHejej3B27-3195</strain>
    </source>
</reference>
<feature type="compositionally biased region" description="Low complexity" evidence="5">
    <location>
        <begin position="304"/>
        <end position="321"/>
    </location>
</feature>
<comment type="caution">
    <text evidence="7">The sequence shown here is derived from an EMBL/GenBank/DDBJ whole genome shotgun (WGS) entry which is preliminary data.</text>
</comment>
<gene>
    <name evidence="7" type="ORF">H9871_02185</name>
</gene>
<keyword evidence="4" id="KW-0804">Transcription</keyword>
<proteinExistence type="inferred from homology"/>
<dbReference type="Proteomes" id="UP000824151">
    <property type="component" value="Unassembled WGS sequence"/>
</dbReference>
<dbReference type="PANTHER" id="PTHR30579">
    <property type="entry name" value="TRANSCRIPTIONAL REGULATOR"/>
    <property type="match status" value="1"/>
</dbReference>
<feature type="region of interest" description="Disordered" evidence="5">
    <location>
        <begin position="304"/>
        <end position="340"/>
    </location>
</feature>
<evidence type="ECO:0000256" key="1">
    <source>
        <dbReference type="ARBA" id="ARBA00009437"/>
    </source>
</evidence>
<dbReference type="Pfam" id="PF03466">
    <property type="entry name" value="LysR_substrate"/>
    <property type="match status" value="1"/>
</dbReference>
<evidence type="ECO:0000259" key="6">
    <source>
        <dbReference type="PROSITE" id="PS50931"/>
    </source>
</evidence>
<keyword evidence="3" id="KW-0238">DNA-binding</keyword>
<evidence type="ECO:0000256" key="5">
    <source>
        <dbReference type="SAM" id="MobiDB-lite"/>
    </source>
</evidence>
<accession>A0A9D1S2T1</accession>
<comment type="similarity">
    <text evidence="1">Belongs to the LysR transcriptional regulatory family.</text>
</comment>
<dbReference type="AlphaFoldDB" id="A0A9D1S2T1"/>
<dbReference type="EMBL" id="DXGD01000083">
    <property type="protein sequence ID" value="HIW98931.1"/>
    <property type="molecule type" value="Genomic_DNA"/>
</dbReference>
<organism evidence="7 8">
    <name type="scientific">Candidatus Nesterenkonia stercoripullorum</name>
    <dbReference type="NCBI Taxonomy" id="2838701"/>
    <lineage>
        <taxon>Bacteria</taxon>
        <taxon>Bacillati</taxon>
        <taxon>Actinomycetota</taxon>
        <taxon>Actinomycetes</taxon>
        <taxon>Micrococcales</taxon>
        <taxon>Micrococcaceae</taxon>
        <taxon>Nesterenkonia</taxon>
    </lineage>
</organism>
<keyword evidence="2" id="KW-0805">Transcription regulation</keyword>